<dbReference type="AlphaFoldDB" id="A0A2J7ZSK5"/>
<evidence type="ECO:0000313" key="1">
    <source>
        <dbReference type="EMBL" id="PNH03253.1"/>
    </source>
</evidence>
<reference evidence="1 2" key="1">
    <citation type="journal article" date="2017" name="Mol. Biol. Evol.">
        <title>The 4-celled Tetrabaena socialis nuclear genome reveals the essential components for genetic control of cell number at the origin of multicellularity in the volvocine lineage.</title>
        <authorList>
            <person name="Featherston J."/>
            <person name="Arakaki Y."/>
            <person name="Hanschen E.R."/>
            <person name="Ferris P.J."/>
            <person name="Michod R.E."/>
            <person name="Olson B.J.S.C."/>
            <person name="Nozaki H."/>
            <person name="Durand P.M."/>
        </authorList>
    </citation>
    <scope>NUCLEOTIDE SEQUENCE [LARGE SCALE GENOMIC DNA]</scope>
    <source>
        <strain evidence="1 2">NIES-571</strain>
    </source>
</reference>
<dbReference type="Proteomes" id="UP000236333">
    <property type="component" value="Unassembled WGS sequence"/>
</dbReference>
<comment type="caution">
    <text evidence="1">The sequence shown here is derived from an EMBL/GenBank/DDBJ whole genome shotgun (WGS) entry which is preliminary data.</text>
</comment>
<keyword evidence="2" id="KW-1185">Reference proteome</keyword>
<dbReference type="EMBL" id="PGGS01000528">
    <property type="protein sequence ID" value="PNH03253.1"/>
    <property type="molecule type" value="Genomic_DNA"/>
</dbReference>
<proteinExistence type="predicted"/>
<protein>
    <submittedName>
        <fullName evidence="1">Uncharacterized protein</fullName>
    </submittedName>
</protein>
<name>A0A2J7ZSK5_9CHLO</name>
<organism evidence="1 2">
    <name type="scientific">Tetrabaena socialis</name>
    <dbReference type="NCBI Taxonomy" id="47790"/>
    <lineage>
        <taxon>Eukaryota</taxon>
        <taxon>Viridiplantae</taxon>
        <taxon>Chlorophyta</taxon>
        <taxon>core chlorophytes</taxon>
        <taxon>Chlorophyceae</taxon>
        <taxon>CS clade</taxon>
        <taxon>Chlamydomonadales</taxon>
        <taxon>Tetrabaenaceae</taxon>
        <taxon>Tetrabaena</taxon>
    </lineage>
</organism>
<gene>
    <name evidence="1" type="ORF">TSOC_010704</name>
</gene>
<sequence>MALPLTPNFLKETLDRTLYPSRVRFDGTALSLPRDPFQAIVLPDGISLGSQDNPVKVEVEGPFDLLLEWLYKNMTVQQGRQGRKSKEA</sequence>
<accession>A0A2J7ZSK5</accession>
<evidence type="ECO:0000313" key="2">
    <source>
        <dbReference type="Proteomes" id="UP000236333"/>
    </source>
</evidence>